<comment type="similarity">
    <text evidence="2">Belongs to the diacylglycerol/lipid kinase family.</text>
</comment>
<dbReference type="PANTHER" id="PTHR12358">
    <property type="entry name" value="SPHINGOSINE KINASE"/>
    <property type="match status" value="1"/>
</dbReference>
<evidence type="ECO:0000256" key="3">
    <source>
        <dbReference type="ARBA" id="ARBA00022679"/>
    </source>
</evidence>
<evidence type="ECO:0000256" key="7">
    <source>
        <dbReference type="ARBA" id="ARBA00023209"/>
    </source>
</evidence>
<gene>
    <name evidence="10" type="ORF">SAMN02745225_01730</name>
</gene>
<keyword evidence="3" id="KW-0808">Transferase</keyword>
<dbReference type="EMBL" id="FQUL01000027">
    <property type="protein sequence ID" value="SHE82756.1"/>
    <property type="molecule type" value="Genomic_DNA"/>
</dbReference>
<keyword evidence="8" id="KW-1208">Phospholipid metabolism</keyword>
<evidence type="ECO:0000259" key="9">
    <source>
        <dbReference type="PROSITE" id="PS50146"/>
    </source>
</evidence>
<dbReference type="InterPro" id="IPR016064">
    <property type="entry name" value="NAD/diacylglycerol_kinase_sf"/>
</dbReference>
<dbReference type="Pfam" id="PF19279">
    <property type="entry name" value="YegS_C"/>
    <property type="match status" value="1"/>
</dbReference>
<dbReference type="InterPro" id="IPR001206">
    <property type="entry name" value="Diacylglycerol_kinase_cat_dom"/>
</dbReference>
<protein>
    <submittedName>
        <fullName evidence="10">Diacylglycerol kinase family enzyme</fullName>
    </submittedName>
</protein>
<dbReference type="PANTHER" id="PTHR12358:SF54">
    <property type="entry name" value="SPHINGOSINE KINASE RELATED PROTEIN"/>
    <property type="match status" value="1"/>
</dbReference>
<evidence type="ECO:0000313" key="11">
    <source>
        <dbReference type="Proteomes" id="UP000184295"/>
    </source>
</evidence>
<evidence type="ECO:0000256" key="4">
    <source>
        <dbReference type="ARBA" id="ARBA00022741"/>
    </source>
</evidence>
<keyword evidence="5 10" id="KW-0418">Kinase</keyword>
<keyword evidence="7" id="KW-0594">Phospholipid biosynthesis</keyword>
<keyword evidence="7" id="KW-0444">Lipid biosynthesis</keyword>
<organism evidence="10 11">
    <name type="scientific">Ferrithrix thermotolerans DSM 19514</name>
    <dbReference type="NCBI Taxonomy" id="1121881"/>
    <lineage>
        <taxon>Bacteria</taxon>
        <taxon>Bacillati</taxon>
        <taxon>Actinomycetota</taxon>
        <taxon>Acidimicrobiia</taxon>
        <taxon>Acidimicrobiales</taxon>
        <taxon>Acidimicrobiaceae</taxon>
        <taxon>Ferrithrix</taxon>
    </lineage>
</organism>
<evidence type="ECO:0000313" key="10">
    <source>
        <dbReference type="EMBL" id="SHE82756.1"/>
    </source>
</evidence>
<keyword evidence="4" id="KW-0547">Nucleotide-binding</keyword>
<keyword evidence="11" id="KW-1185">Reference proteome</keyword>
<dbReference type="Gene3D" id="3.40.50.10330">
    <property type="entry name" value="Probable inorganic polyphosphate/atp-NAD kinase, domain 1"/>
    <property type="match status" value="1"/>
</dbReference>
<proteinExistence type="inferred from homology"/>
<dbReference type="Proteomes" id="UP000184295">
    <property type="component" value="Unassembled WGS sequence"/>
</dbReference>
<reference evidence="11" key="1">
    <citation type="submission" date="2016-11" db="EMBL/GenBank/DDBJ databases">
        <authorList>
            <person name="Varghese N."/>
            <person name="Submissions S."/>
        </authorList>
    </citation>
    <scope>NUCLEOTIDE SEQUENCE [LARGE SCALE GENOMIC DNA]</scope>
    <source>
        <strain evidence="11">DSM 19514</strain>
    </source>
</reference>
<dbReference type="Gene3D" id="2.60.200.40">
    <property type="match status" value="1"/>
</dbReference>
<dbReference type="OrthoDB" id="142078at2"/>
<evidence type="ECO:0000256" key="5">
    <source>
        <dbReference type="ARBA" id="ARBA00022777"/>
    </source>
</evidence>
<dbReference type="GO" id="GO:0005524">
    <property type="term" value="F:ATP binding"/>
    <property type="evidence" value="ECO:0007669"/>
    <property type="project" value="UniProtKB-KW"/>
</dbReference>
<feature type="domain" description="DAGKc" evidence="9">
    <location>
        <begin position="141"/>
        <end position="269"/>
    </location>
</feature>
<dbReference type="InterPro" id="IPR045540">
    <property type="entry name" value="YegS/DAGK_C"/>
</dbReference>
<dbReference type="InterPro" id="IPR017438">
    <property type="entry name" value="ATP-NAD_kinase_N"/>
</dbReference>
<keyword evidence="7" id="KW-0443">Lipid metabolism</keyword>
<dbReference type="Pfam" id="PF00781">
    <property type="entry name" value="DAGK_cat"/>
    <property type="match status" value="1"/>
</dbReference>
<dbReference type="SUPFAM" id="SSF111331">
    <property type="entry name" value="NAD kinase/diacylglycerol kinase-like"/>
    <property type="match status" value="1"/>
</dbReference>
<comment type="cofactor">
    <cofactor evidence="1">
        <name>Mg(2+)</name>
        <dbReference type="ChEBI" id="CHEBI:18420"/>
    </cofactor>
</comment>
<name>A0A1M4WND7_9ACTN</name>
<dbReference type="AlphaFoldDB" id="A0A1M4WND7"/>
<evidence type="ECO:0000256" key="8">
    <source>
        <dbReference type="ARBA" id="ARBA00023264"/>
    </source>
</evidence>
<dbReference type="PROSITE" id="PS50146">
    <property type="entry name" value="DAGK"/>
    <property type="match status" value="1"/>
</dbReference>
<dbReference type="GO" id="GO:0008654">
    <property type="term" value="P:phospholipid biosynthetic process"/>
    <property type="evidence" value="ECO:0007669"/>
    <property type="project" value="UniProtKB-KW"/>
</dbReference>
<evidence type="ECO:0000256" key="6">
    <source>
        <dbReference type="ARBA" id="ARBA00022840"/>
    </source>
</evidence>
<sequence length="434" mass="46564">MPFDETTIRARLHWIDKALSVAELYLVVVVSRRLYQKGMKMSLVSFLTSFTTTQAMSTLLTGDLYSNPGLGVITALGRINPSIRNLLWGAYGLGAQMTQSAVDRPLDGRSIMNKALLAGAATLSASYTERVYASLVPKGRIKTKKAFLVVNQDSGSHVLARRAARILRLIHPDIQVSWVGRDEIESELDRAISAVGVEGILIVAGGDGTVSLACSKASKAGICLAILPAGTGNDTARSLLISLHPEQAAMQIANGKERQIDLGESPLGRFAHAVTVGMTAEFSASVQKVRGKLRPLVYPYNALAVFLRRKDLHADLSIDGAPIHIADPMIQLAVINAPRLGGRLGVTLPGASLDDGFLHVIALYKGAARESLRSIVHLLRSGQQITKRGVVLGRGREVEVRTKTKTVFSVDGEPVETTSMSLAVRPKALRIIVG</sequence>
<dbReference type="SMART" id="SM00046">
    <property type="entry name" value="DAGKc"/>
    <property type="match status" value="1"/>
</dbReference>
<evidence type="ECO:0000256" key="1">
    <source>
        <dbReference type="ARBA" id="ARBA00001946"/>
    </source>
</evidence>
<dbReference type="GO" id="GO:0016301">
    <property type="term" value="F:kinase activity"/>
    <property type="evidence" value="ECO:0007669"/>
    <property type="project" value="UniProtKB-KW"/>
</dbReference>
<keyword evidence="6" id="KW-0067">ATP-binding</keyword>
<dbReference type="RefSeq" id="WP_072791372.1">
    <property type="nucleotide sequence ID" value="NZ_FQUL01000027.1"/>
</dbReference>
<dbReference type="InterPro" id="IPR050187">
    <property type="entry name" value="Lipid_Phosphate_FormReg"/>
</dbReference>
<evidence type="ECO:0000256" key="2">
    <source>
        <dbReference type="ARBA" id="ARBA00005983"/>
    </source>
</evidence>
<dbReference type="STRING" id="1121881.SAMN02745225_01730"/>
<accession>A0A1M4WND7</accession>